<sequence>MEIDTINKYLYYLQNNTSDISDINHLKTLKFTKNFSVFNHLKTLKFLVNSGVNIMNYVRLILKKSCYLGHLTVLKYLKTEHVDFSCTKNLCPLEIACGEGHLSIVKFLANEGVDLCCNDGNPIHLACIQDNHEIVKFLVKKGADFTHKNLSDLQIACEQGDVSMINLYMICGLISNKHQKLIIETVNKTGQIGILKYFVNNGYVMTDNVTTQSTLCETKIDVKSPKNIDNVITESITDNKKKPNGLKRTLSKRIKNLF</sequence>
<dbReference type="PROSITE" id="PS50297">
    <property type="entry name" value="ANK_REP_REGION"/>
    <property type="match status" value="1"/>
</dbReference>
<dbReference type="InterPro" id="IPR036770">
    <property type="entry name" value="Ankyrin_rpt-contain_sf"/>
</dbReference>
<dbReference type="PROSITE" id="PS50088">
    <property type="entry name" value="ANK_REPEAT"/>
    <property type="match status" value="2"/>
</dbReference>
<organism evidence="3 4">
    <name type="scientific">Acanthamoeba polyphaga mimivirus</name>
    <name type="common">APMV</name>
    <dbReference type="NCBI Taxonomy" id="212035"/>
    <lineage>
        <taxon>Viruses</taxon>
        <taxon>Varidnaviria</taxon>
        <taxon>Bamfordvirae</taxon>
        <taxon>Nucleocytoviricota</taxon>
        <taxon>Megaviricetes</taxon>
        <taxon>Imitervirales</taxon>
        <taxon>Mimiviridae</taxon>
        <taxon>Megamimivirinae</taxon>
        <taxon>Mimivirus</taxon>
        <taxon>Mimivirus bradfordmassiliense</taxon>
    </lineage>
</organism>
<dbReference type="Proteomes" id="UP000241474">
    <property type="component" value="Segment"/>
</dbReference>
<dbReference type="PANTHER" id="PTHR24188:SF29">
    <property type="entry name" value="GH09064P"/>
    <property type="match status" value="1"/>
</dbReference>
<dbReference type="InterPro" id="IPR002110">
    <property type="entry name" value="Ankyrin_rpt"/>
</dbReference>
<dbReference type="EMBL" id="KM982401">
    <property type="protein sequence ID" value="AKI78827.1"/>
    <property type="molecule type" value="Genomic_DNA"/>
</dbReference>
<dbReference type="SUPFAM" id="SSF48403">
    <property type="entry name" value="Ankyrin repeat"/>
    <property type="match status" value="1"/>
</dbReference>
<reference evidence="3 4" key="1">
    <citation type="submission" date="2014-10" db="EMBL/GenBank/DDBJ databases">
        <title>Pan-genome analysis of Brazilian lineage A amoebal mimiviruses.</title>
        <authorList>
            <person name="Assis F.L."/>
            <person name="Abrahao J.S."/>
            <person name="Kroon E.G."/>
            <person name="Dornas F.P."/>
            <person name="Andrade K.R."/>
            <person name="Borato P.V.M."/>
            <person name="Pilotto M.R."/>
            <person name="Benamar S."/>
            <person name="LaScola B."/>
            <person name="Colson P."/>
        </authorList>
    </citation>
    <scope>NUCLEOTIDE SEQUENCE [LARGE SCALE GENOMIC DNA]</scope>
    <source>
        <strain evidence="3 4">Oyster</strain>
    </source>
</reference>
<organismHost>
    <name type="scientific">Acanthamoeba polyphaga</name>
    <name type="common">Amoeba</name>
    <dbReference type="NCBI Taxonomy" id="5757"/>
</organismHost>
<evidence type="ECO:0000256" key="1">
    <source>
        <dbReference type="ARBA" id="ARBA00022737"/>
    </source>
</evidence>
<evidence type="ECO:0000313" key="4">
    <source>
        <dbReference type="Proteomes" id="UP000241474"/>
    </source>
</evidence>
<evidence type="ECO:0000313" key="3">
    <source>
        <dbReference type="EMBL" id="AKI78827.1"/>
    </source>
</evidence>
<evidence type="ECO:0000256" key="2">
    <source>
        <dbReference type="ARBA" id="ARBA00023043"/>
    </source>
</evidence>
<protein>
    <submittedName>
        <fullName evidence="3">Ankyrin repeat-containing protein</fullName>
    </submittedName>
</protein>
<keyword evidence="1" id="KW-0677">Repeat</keyword>
<dbReference type="SMART" id="SM00248">
    <property type="entry name" value="ANK"/>
    <property type="match status" value="3"/>
</dbReference>
<proteinExistence type="predicted"/>
<keyword evidence="2" id="KW-0040">ANK repeat</keyword>
<name>A0A0G2Y4Z1_MIMIV</name>
<dbReference type="Pfam" id="PF12796">
    <property type="entry name" value="Ank_2"/>
    <property type="match status" value="1"/>
</dbReference>
<dbReference type="Gene3D" id="1.25.40.20">
    <property type="entry name" value="Ankyrin repeat-containing domain"/>
    <property type="match status" value="1"/>
</dbReference>
<accession>A0A0G2Y4Z1</accession>
<dbReference type="PANTHER" id="PTHR24188">
    <property type="entry name" value="ANKYRIN REPEAT PROTEIN"/>
    <property type="match status" value="1"/>
</dbReference>